<feature type="binding site" evidence="8">
    <location>
        <position position="212"/>
    </location>
    <ligand>
        <name>ATP</name>
        <dbReference type="ChEBI" id="CHEBI:30616"/>
    </ligand>
</feature>
<dbReference type="eggNOG" id="KOG2799">
    <property type="taxonomic scope" value="Eukaryota"/>
</dbReference>
<dbReference type="Pfam" id="PF08442">
    <property type="entry name" value="ATP-grasp_2"/>
    <property type="match status" value="1"/>
</dbReference>
<evidence type="ECO:0000256" key="6">
    <source>
        <dbReference type="ARBA" id="ARBA00022842"/>
    </source>
</evidence>
<dbReference type="AlphaFoldDB" id="D0NDE7"/>
<dbReference type="GO" id="GO:0006104">
    <property type="term" value="P:succinyl-CoA metabolic process"/>
    <property type="evidence" value="ECO:0007669"/>
    <property type="project" value="TreeGrafter"/>
</dbReference>
<keyword evidence="3 8" id="KW-0436">Ligase</keyword>
<feature type="binding site" evidence="8">
    <location>
        <position position="304"/>
    </location>
    <ligand>
        <name>Mg(2+)</name>
        <dbReference type="ChEBI" id="CHEBI:18420"/>
    </ligand>
</feature>
<dbReference type="GO" id="GO:0005739">
    <property type="term" value="C:mitochondrion"/>
    <property type="evidence" value="ECO:0007669"/>
    <property type="project" value="UniProtKB-SubCell"/>
</dbReference>
<dbReference type="NCBIfam" id="NF001913">
    <property type="entry name" value="PRK00696.1"/>
    <property type="match status" value="1"/>
</dbReference>
<dbReference type="KEGG" id="pif:PITG_08881"/>
<comment type="cofactor">
    <cofactor evidence="8">
        <name>Mg(2+)</name>
        <dbReference type="ChEBI" id="CHEBI:18420"/>
    </cofactor>
    <text evidence="8">Binds 1 Mg(2+) ion per subunit.</text>
</comment>
<feature type="binding site" evidence="8">
    <location>
        <position position="369"/>
    </location>
    <ligand>
        <name>substrate</name>
        <note>ligand shared with subunit alpha</note>
    </ligand>
</feature>
<dbReference type="FunFam" id="3.40.50.261:FF:000001">
    <property type="entry name" value="Succinate--CoA ligase [ADP-forming] subunit beta"/>
    <property type="match status" value="1"/>
</dbReference>
<dbReference type="InterPro" id="IPR005809">
    <property type="entry name" value="Succ_CoA_ligase-like_bsu"/>
</dbReference>
<evidence type="ECO:0000256" key="7">
    <source>
        <dbReference type="ARBA" id="ARBA00063570"/>
    </source>
</evidence>
<feature type="binding site" evidence="8">
    <location>
        <begin position="151"/>
        <end position="153"/>
    </location>
    <ligand>
        <name>ATP</name>
        <dbReference type="ChEBI" id="CHEBI:30616"/>
    </ligand>
</feature>
<keyword evidence="8 9" id="KW-0067">ATP-binding</keyword>
<comment type="subunit">
    <text evidence="7">Heterodimer of an alpha and a beta subunit. The beta subunit determines specificity for GTP.</text>
</comment>
<evidence type="ECO:0000256" key="3">
    <source>
        <dbReference type="ARBA" id="ARBA00022598"/>
    </source>
</evidence>
<dbReference type="PANTHER" id="PTHR11815:SF10">
    <property type="entry name" value="SUCCINATE--COA LIGASE [GDP-FORMING] SUBUNIT BETA, MITOCHONDRIAL"/>
    <property type="match status" value="1"/>
</dbReference>
<reference evidence="13" key="1">
    <citation type="journal article" date="2009" name="Nature">
        <title>Genome sequence and analysis of the Irish potato famine pathogen Phytophthora infestans.</title>
        <authorList>
            <consortium name="The Broad Institute Genome Sequencing Platform"/>
            <person name="Haas B.J."/>
            <person name="Kamoun S."/>
            <person name="Zody M.C."/>
            <person name="Jiang R.H."/>
            <person name="Handsaker R.E."/>
            <person name="Cano L.M."/>
            <person name="Grabherr M."/>
            <person name="Kodira C.D."/>
            <person name="Raffaele S."/>
            <person name="Torto-Alalibo T."/>
            <person name="Bozkurt T.O."/>
            <person name="Ah-Fong A.M."/>
            <person name="Alvarado L."/>
            <person name="Anderson V.L."/>
            <person name="Armstrong M.R."/>
            <person name="Avrova A."/>
            <person name="Baxter L."/>
            <person name="Beynon J."/>
            <person name="Boevink P.C."/>
            <person name="Bollmann S.R."/>
            <person name="Bos J.I."/>
            <person name="Bulone V."/>
            <person name="Cai G."/>
            <person name="Cakir C."/>
            <person name="Carrington J.C."/>
            <person name="Chawner M."/>
            <person name="Conti L."/>
            <person name="Costanzo S."/>
            <person name="Ewan R."/>
            <person name="Fahlgren N."/>
            <person name="Fischbach M.A."/>
            <person name="Fugelstad J."/>
            <person name="Gilroy E.M."/>
            <person name="Gnerre S."/>
            <person name="Green P.J."/>
            <person name="Grenville-Briggs L.J."/>
            <person name="Griffith J."/>
            <person name="Grunwald N.J."/>
            <person name="Horn K."/>
            <person name="Horner N.R."/>
            <person name="Hu C.H."/>
            <person name="Huitema E."/>
            <person name="Jeong D.H."/>
            <person name="Jones A.M."/>
            <person name="Jones J.D."/>
            <person name="Jones R.W."/>
            <person name="Karlsson E.K."/>
            <person name="Kunjeti S.G."/>
            <person name="Lamour K."/>
            <person name="Liu Z."/>
            <person name="Ma L."/>
            <person name="Maclean D."/>
            <person name="Chibucos M.C."/>
            <person name="McDonald H."/>
            <person name="McWalters J."/>
            <person name="Meijer H.J."/>
            <person name="Morgan W."/>
            <person name="Morris P.F."/>
            <person name="Munro C.A."/>
            <person name="O'Neill K."/>
            <person name="Ospina-Giraldo M."/>
            <person name="Pinzon A."/>
            <person name="Pritchard L."/>
            <person name="Ramsahoye B."/>
            <person name="Ren Q."/>
            <person name="Restrepo S."/>
            <person name="Roy S."/>
            <person name="Sadanandom A."/>
            <person name="Savidor A."/>
            <person name="Schornack S."/>
            <person name="Schwartz D.C."/>
            <person name="Schumann U.D."/>
            <person name="Schwessinger B."/>
            <person name="Seyer L."/>
            <person name="Sharpe T."/>
            <person name="Silvar C."/>
            <person name="Song J."/>
            <person name="Studholme D.J."/>
            <person name="Sykes S."/>
            <person name="Thines M."/>
            <person name="van de Vondervoort P.J."/>
            <person name="Phuntumart V."/>
            <person name="Wawra S."/>
            <person name="Weide R."/>
            <person name="Win J."/>
            <person name="Young C."/>
            <person name="Zhou S."/>
            <person name="Fry W."/>
            <person name="Meyers B.C."/>
            <person name="van West P."/>
            <person name="Ristaino J."/>
            <person name="Govers F."/>
            <person name="Birch P.R."/>
            <person name="Whisson S.C."/>
            <person name="Judelson H.S."/>
            <person name="Nusbaum C."/>
        </authorList>
    </citation>
    <scope>NUCLEOTIDE SEQUENCE [LARGE SCALE GENOMIC DNA]</scope>
    <source>
        <strain evidence="13">T30-4</strain>
    </source>
</reference>
<dbReference type="InterPro" id="IPR017866">
    <property type="entry name" value="Succ-CoA_synthase_bsu_CS"/>
</dbReference>
<evidence type="ECO:0000256" key="1">
    <source>
        <dbReference type="ARBA" id="ARBA00005064"/>
    </source>
</evidence>
<dbReference type="InterPro" id="IPR016102">
    <property type="entry name" value="Succinyl-CoA_synth-like"/>
</dbReference>
<dbReference type="PANTHER" id="PTHR11815">
    <property type="entry name" value="SUCCINYL-COA SYNTHETASE BETA CHAIN"/>
    <property type="match status" value="1"/>
</dbReference>
<keyword evidence="5 8" id="KW-0547">Nucleotide-binding</keyword>
<dbReference type="HOGENOM" id="CLU_037430_0_0_1"/>
<accession>D0NDE7</accession>
<dbReference type="EC" id="6.2.1.5" evidence="8"/>
<feature type="domain" description="ATP-grasp" evidence="11">
    <location>
        <begin position="103"/>
        <end position="335"/>
    </location>
</feature>
<dbReference type="HAMAP" id="MF_00558">
    <property type="entry name" value="Succ_CoA_beta"/>
    <property type="match status" value="1"/>
</dbReference>
<comment type="subcellular location">
    <subcellularLocation>
        <location evidence="8">Mitochondrion</location>
    </subcellularLocation>
</comment>
<evidence type="ECO:0000256" key="9">
    <source>
        <dbReference type="PROSITE-ProRule" id="PRU00409"/>
    </source>
</evidence>
<feature type="binding site" evidence="8">
    <location>
        <begin position="426"/>
        <end position="428"/>
    </location>
    <ligand>
        <name>substrate</name>
        <note>ligand shared with subunit alpha</note>
    </ligand>
</feature>
<keyword evidence="8" id="KW-0496">Mitochondrion</keyword>
<dbReference type="Gene3D" id="3.30.470.20">
    <property type="entry name" value="ATP-grasp fold, B domain"/>
    <property type="match status" value="1"/>
</dbReference>
<dbReference type="OMA" id="CLQVEIN"/>
<dbReference type="OrthoDB" id="1552at2759"/>
<dbReference type="InterPro" id="IPR011761">
    <property type="entry name" value="ATP-grasp"/>
</dbReference>
<dbReference type="Proteomes" id="UP000006643">
    <property type="component" value="Unassembled WGS sequence"/>
</dbReference>
<dbReference type="InterPro" id="IPR013815">
    <property type="entry name" value="ATP_grasp_subdomain_1"/>
</dbReference>
<dbReference type="STRING" id="403677.D0NDE7"/>
<evidence type="ECO:0000256" key="5">
    <source>
        <dbReference type="ARBA" id="ARBA00022741"/>
    </source>
</evidence>
<sequence>MPRRILHQILSNDSQKIKRSVPLGSSVTNFHVATRSIRHKHGTPLSVGLESVRIISRDAFSHPHVETVSIMFGRVLRNPKLMSLPARQSAQVRRLNLHEFQSLEIMKGFGVATPQGIPADTPAEAKAAFSKIRGDREGVDVVIKAQALTGGRGLGTFKNGFKGGVHMCTKPEQAEDFAKKMLGETLVTKQTGAKGIEVAKVFLMERVWMRREMYFSILMDRASQGPVMVASPAGGTSIEDVAEATPELIFKENVDISTGPTDEQVARLAKALGGEGEVLKKLETQIKNLYDMFIGVDATLVEINPLAETREGEIFACDAKLNYDDNAAFRHKEIFAKRDKTQEDPREVEASAYDLNYIGLDGNIGCLVNGAGLAMATMDIISLYGGSPANFLDVGGGATEEQVKKAFEILDGDDQVKSILVNIFGGIMRCDVIAAGIVAAAKDLGLKKPVIIRLQGTNVEPARKIIAESGIKMIVADDLEDAAEKAVKIADIVAQAAQVKIGVEFEA</sequence>
<comment type="similarity">
    <text evidence="8 10">Belongs to the succinate/malate CoA ligase beta subunit family.</text>
</comment>
<dbReference type="InterPro" id="IPR005811">
    <property type="entry name" value="SUCC_ACL_C"/>
</dbReference>
<dbReference type="PROSITE" id="PS01217">
    <property type="entry name" value="SUCCINYL_COA_LIG_3"/>
    <property type="match status" value="1"/>
</dbReference>
<dbReference type="GO" id="GO:0006099">
    <property type="term" value="P:tricarboxylic acid cycle"/>
    <property type="evidence" value="ECO:0007669"/>
    <property type="project" value="UniProtKB-UniRule"/>
</dbReference>
<feature type="binding site" evidence="8">
    <location>
        <position position="144"/>
    </location>
    <ligand>
        <name>ATP</name>
        <dbReference type="ChEBI" id="CHEBI:30616"/>
    </ligand>
</feature>
<evidence type="ECO:0000256" key="10">
    <source>
        <dbReference type="RuleBase" id="RU361258"/>
    </source>
</evidence>
<dbReference type="VEuPathDB" id="FungiDB:PITG_08881"/>
<dbReference type="SUPFAM" id="SSF52210">
    <property type="entry name" value="Succinyl-CoA synthetase domains"/>
    <property type="match status" value="1"/>
</dbReference>
<evidence type="ECO:0000313" key="13">
    <source>
        <dbReference type="Proteomes" id="UP000006643"/>
    </source>
</evidence>
<dbReference type="Gene3D" id="3.40.50.261">
    <property type="entry name" value="Succinyl-CoA synthetase domains"/>
    <property type="match status" value="1"/>
</dbReference>
<dbReference type="GO" id="GO:0005524">
    <property type="term" value="F:ATP binding"/>
    <property type="evidence" value="ECO:0007669"/>
    <property type="project" value="UniProtKB-UniRule"/>
</dbReference>
<feature type="binding site" evidence="8">
    <location>
        <position position="318"/>
    </location>
    <ligand>
        <name>Mg(2+)</name>
        <dbReference type="ChEBI" id="CHEBI:18420"/>
    </ligand>
</feature>
<dbReference type="GO" id="GO:0004775">
    <property type="term" value="F:succinate-CoA ligase (ADP-forming) activity"/>
    <property type="evidence" value="ECO:0007669"/>
    <property type="project" value="UniProtKB-UniRule"/>
</dbReference>
<dbReference type="UniPathway" id="UPA00223">
    <property type="reaction ID" value="UER00999"/>
</dbReference>
<keyword evidence="6 8" id="KW-0460">Magnesium</keyword>
<dbReference type="Gene3D" id="3.30.1490.20">
    <property type="entry name" value="ATP-grasp fold, A domain"/>
    <property type="match status" value="1"/>
</dbReference>
<gene>
    <name evidence="12" type="ORF">PITG_08881</name>
</gene>
<keyword evidence="13" id="KW-1185">Reference proteome</keyword>
<comment type="catalytic activity">
    <reaction evidence="8">
        <text>succinate + ATP + CoA = succinyl-CoA + ADP + phosphate</text>
        <dbReference type="Rhea" id="RHEA:17661"/>
        <dbReference type="ChEBI" id="CHEBI:30031"/>
        <dbReference type="ChEBI" id="CHEBI:30616"/>
        <dbReference type="ChEBI" id="CHEBI:43474"/>
        <dbReference type="ChEBI" id="CHEBI:57287"/>
        <dbReference type="ChEBI" id="CHEBI:57292"/>
        <dbReference type="ChEBI" id="CHEBI:456216"/>
        <dbReference type="EC" id="6.2.1.5"/>
    </reaction>
</comment>
<keyword evidence="2 8" id="KW-0816">Tricarboxylic acid cycle</keyword>
<comment type="pathway">
    <text evidence="1 8">Carbohydrate metabolism; tricarboxylic acid cycle; succinate from succinyl-CoA (ligase route): step 1/1.</text>
</comment>
<dbReference type="EMBL" id="DS028133">
    <property type="protein sequence ID" value="EEY56104.1"/>
    <property type="molecule type" value="Genomic_DNA"/>
</dbReference>
<name>D0NDE7_PHYIT</name>
<protein>
    <recommendedName>
        <fullName evidence="8">Succinate--CoA ligase [ADP-forming] subunit beta, mitochondrial</fullName>
        <ecNumber evidence="8">6.2.1.5</ecNumber>
    </recommendedName>
    <alternativeName>
        <fullName evidence="8">Succinyl-CoA synthetase beta chain</fullName>
        <shortName evidence="8">SCS-beta</shortName>
    </alternativeName>
</protein>
<dbReference type="GeneID" id="9462149"/>
<proteinExistence type="inferred from homology"/>
<dbReference type="Pfam" id="PF00549">
    <property type="entry name" value="Ligase_CoA"/>
    <property type="match status" value="1"/>
</dbReference>
<dbReference type="PROSITE" id="PS50975">
    <property type="entry name" value="ATP_GRASP"/>
    <property type="match status" value="1"/>
</dbReference>
<evidence type="ECO:0000256" key="4">
    <source>
        <dbReference type="ARBA" id="ARBA00022723"/>
    </source>
</evidence>
<evidence type="ECO:0000313" key="12">
    <source>
        <dbReference type="EMBL" id="EEY56104.1"/>
    </source>
</evidence>
<dbReference type="InterPro" id="IPR013650">
    <property type="entry name" value="ATP-grasp_succ-CoA_synth-type"/>
</dbReference>
<dbReference type="FunFam" id="3.30.1490.20:FF:000004">
    <property type="entry name" value="Succinate--CoA ligase [ADP-forming] subunit beta, mitochondrial"/>
    <property type="match status" value="1"/>
</dbReference>
<dbReference type="InParanoid" id="D0NDE7"/>
<dbReference type="GO" id="GO:0042709">
    <property type="term" value="C:succinate-CoA ligase complex"/>
    <property type="evidence" value="ECO:0007669"/>
    <property type="project" value="TreeGrafter"/>
</dbReference>
<evidence type="ECO:0000259" key="11">
    <source>
        <dbReference type="PROSITE" id="PS50975"/>
    </source>
</evidence>
<dbReference type="FunCoup" id="D0NDE7">
    <property type="interactions" value="403"/>
</dbReference>
<comment type="function">
    <text evidence="8">Succinyl-CoA synthetase functions in the citric acid cycle (TCA), coupling the hydrolysis of succinyl-CoA to the synthesis of ATP and thus represents the only step of substrate-level phosphorylation in the TCA. The beta subunit provides nucleotide specificity of the enzyme and binds the substrate succinate, while the binding sites for coenzyme A and phosphate are found in the alpha subunit.</text>
</comment>
<organism evidence="12 13">
    <name type="scientific">Phytophthora infestans (strain T30-4)</name>
    <name type="common">Potato late blight agent</name>
    <dbReference type="NCBI Taxonomy" id="403677"/>
    <lineage>
        <taxon>Eukaryota</taxon>
        <taxon>Sar</taxon>
        <taxon>Stramenopiles</taxon>
        <taxon>Oomycota</taxon>
        <taxon>Peronosporomycetes</taxon>
        <taxon>Peronosporales</taxon>
        <taxon>Peronosporaceae</taxon>
        <taxon>Phytophthora</taxon>
    </lineage>
</organism>
<dbReference type="NCBIfam" id="TIGR01016">
    <property type="entry name" value="sucCoAbeta"/>
    <property type="match status" value="1"/>
</dbReference>
<dbReference type="RefSeq" id="XP_002902934.1">
    <property type="nucleotide sequence ID" value="XM_002902888.1"/>
</dbReference>
<dbReference type="GO" id="GO:0000287">
    <property type="term" value="F:magnesium ion binding"/>
    <property type="evidence" value="ECO:0007669"/>
    <property type="project" value="UniProtKB-UniRule"/>
</dbReference>
<dbReference type="FunFam" id="3.30.470.20:FF:000002">
    <property type="entry name" value="Succinate--CoA ligase [ADP-forming] subunit beta"/>
    <property type="match status" value="1"/>
</dbReference>
<keyword evidence="4 8" id="KW-0479">Metal-binding</keyword>
<dbReference type="SUPFAM" id="SSF56059">
    <property type="entry name" value="Glutathione synthetase ATP-binding domain-like"/>
    <property type="match status" value="1"/>
</dbReference>
<evidence type="ECO:0000256" key="2">
    <source>
        <dbReference type="ARBA" id="ARBA00022532"/>
    </source>
</evidence>
<evidence type="ECO:0000256" key="8">
    <source>
        <dbReference type="HAMAP-Rule" id="MF_03219"/>
    </source>
</evidence>